<reference evidence="2 3" key="1">
    <citation type="submission" date="2015-04" db="EMBL/GenBank/DDBJ databases">
        <title>Complete genome sequence of Schizopora paradoxa KUC8140, a cosmopolitan wood degrader in East Asia.</title>
        <authorList>
            <consortium name="DOE Joint Genome Institute"/>
            <person name="Min B."/>
            <person name="Park H."/>
            <person name="Jang Y."/>
            <person name="Kim J.-J."/>
            <person name="Kim K.H."/>
            <person name="Pangilinan J."/>
            <person name="Lipzen A."/>
            <person name="Riley R."/>
            <person name="Grigoriev I.V."/>
            <person name="Spatafora J.W."/>
            <person name="Choi I.-G."/>
        </authorList>
    </citation>
    <scope>NUCLEOTIDE SEQUENCE [LARGE SCALE GENOMIC DNA]</scope>
    <source>
        <strain evidence="2 3">KUC8140</strain>
    </source>
</reference>
<sequence length="252" mass="28270">MSEAATRLDHRLGLHTSRYHQHERETNDNASSSFAGRRYVPTSGGGSLEKGWRRRTFEHTTVRCDAARGALIRPYIMHLGCLDRERRGTRWRVWYDACVHAGDHDLARRAFTRPYIDDESCVSAAEGTTTDEGMARRGLYAKTSIARARYDPTTSNYKTPIPSKTRPPSLSPIAKECGKHADASSLDAMLERASGICVPGAAAAIAMPLVRRRSIPTSNATEASEERGEDEEERRAVRRSSRALDTYLQRWF</sequence>
<feature type="region of interest" description="Disordered" evidence="1">
    <location>
        <begin position="216"/>
        <end position="240"/>
    </location>
</feature>
<feature type="region of interest" description="Disordered" evidence="1">
    <location>
        <begin position="15"/>
        <end position="51"/>
    </location>
</feature>
<proteinExistence type="predicted"/>
<dbReference type="InParanoid" id="A0A0H2QXG8"/>
<evidence type="ECO:0000313" key="3">
    <source>
        <dbReference type="Proteomes" id="UP000053477"/>
    </source>
</evidence>
<keyword evidence="3" id="KW-1185">Reference proteome</keyword>
<protein>
    <submittedName>
        <fullName evidence="2">Uncharacterized protein</fullName>
    </submittedName>
</protein>
<dbReference type="Proteomes" id="UP000053477">
    <property type="component" value="Unassembled WGS sequence"/>
</dbReference>
<dbReference type="EMBL" id="KQ086752">
    <property type="protein sequence ID" value="KLO04049.1"/>
    <property type="molecule type" value="Genomic_DNA"/>
</dbReference>
<evidence type="ECO:0000313" key="2">
    <source>
        <dbReference type="EMBL" id="KLO04049.1"/>
    </source>
</evidence>
<evidence type="ECO:0000256" key="1">
    <source>
        <dbReference type="SAM" id="MobiDB-lite"/>
    </source>
</evidence>
<accession>A0A0H2QXG8</accession>
<dbReference type="AlphaFoldDB" id="A0A0H2QXG8"/>
<gene>
    <name evidence="2" type="ORF">SCHPADRAFT_948034</name>
</gene>
<name>A0A0H2QXG8_9AGAM</name>
<organism evidence="2 3">
    <name type="scientific">Schizopora paradoxa</name>
    <dbReference type="NCBI Taxonomy" id="27342"/>
    <lineage>
        <taxon>Eukaryota</taxon>
        <taxon>Fungi</taxon>
        <taxon>Dikarya</taxon>
        <taxon>Basidiomycota</taxon>
        <taxon>Agaricomycotina</taxon>
        <taxon>Agaricomycetes</taxon>
        <taxon>Hymenochaetales</taxon>
        <taxon>Schizoporaceae</taxon>
        <taxon>Schizopora</taxon>
    </lineage>
</organism>